<dbReference type="GO" id="GO:0071944">
    <property type="term" value="C:cell periphery"/>
    <property type="evidence" value="ECO:0007669"/>
    <property type="project" value="UniProtKB-ARBA"/>
</dbReference>
<evidence type="ECO:0000256" key="6">
    <source>
        <dbReference type="SAM" id="Phobius"/>
    </source>
</evidence>
<reference evidence="7" key="1">
    <citation type="submission" date="2023-06" db="EMBL/GenBank/DDBJ databases">
        <authorList>
            <consortium name="Lawrence Berkeley National Laboratory"/>
            <person name="Ahrendt S."/>
            <person name="Sahu N."/>
            <person name="Indic B."/>
            <person name="Wong-Bajracharya J."/>
            <person name="Merenyi Z."/>
            <person name="Ke H.-M."/>
            <person name="Monk M."/>
            <person name="Kocsube S."/>
            <person name="Drula E."/>
            <person name="Lipzen A."/>
            <person name="Balint B."/>
            <person name="Henrissat B."/>
            <person name="Andreopoulos B."/>
            <person name="Martin F.M."/>
            <person name="Harder C.B."/>
            <person name="Rigling D."/>
            <person name="Ford K.L."/>
            <person name="Foster G.D."/>
            <person name="Pangilinan J."/>
            <person name="Papanicolaou A."/>
            <person name="Barry K."/>
            <person name="LaButti K."/>
            <person name="Viragh M."/>
            <person name="Koriabine M."/>
            <person name="Yan M."/>
            <person name="Riley R."/>
            <person name="Champramary S."/>
            <person name="Plett K.L."/>
            <person name="Tsai I.J."/>
            <person name="Slot J."/>
            <person name="Sipos G."/>
            <person name="Plett J."/>
            <person name="Nagy L.G."/>
            <person name="Grigoriev I.V."/>
        </authorList>
    </citation>
    <scope>NUCLEOTIDE SEQUENCE</scope>
    <source>
        <strain evidence="7">CCBAS 213</strain>
    </source>
</reference>
<dbReference type="AlphaFoldDB" id="A0AA39N4B4"/>
<keyword evidence="2 6" id="KW-0812">Transmembrane</keyword>
<dbReference type="GeneID" id="85365915"/>
<dbReference type="PANTHER" id="PTHR15549:SF33">
    <property type="entry name" value="MEMBRANE PROTEIN WSC4, PUTATIVE (AFU_ORTHOLOGUE AFUA_5G09020)-RELATED"/>
    <property type="match status" value="1"/>
</dbReference>
<dbReference type="EMBL" id="JAUEPS010000021">
    <property type="protein sequence ID" value="KAK0457442.1"/>
    <property type="molecule type" value="Genomic_DNA"/>
</dbReference>
<feature type="region of interest" description="Disordered" evidence="5">
    <location>
        <begin position="1"/>
        <end position="20"/>
    </location>
</feature>
<gene>
    <name evidence="7" type="ORF">EV420DRAFT_494849</name>
</gene>
<evidence type="ECO:0000313" key="7">
    <source>
        <dbReference type="EMBL" id="KAK0457442.1"/>
    </source>
</evidence>
<dbReference type="InterPro" id="IPR051694">
    <property type="entry name" value="Immunoregulatory_rcpt-like"/>
</dbReference>
<dbReference type="Proteomes" id="UP001175211">
    <property type="component" value="Unassembled WGS sequence"/>
</dbReference>
<feature type="region of interest" description="Disordered" evidence="5">
    <location>
        <begin position="60"/>
        <end position="81"/>
    </location>
</feature>
<protein>
    <recommendedName>
        <fullName evidence="9">Mid2 domain-containing protein</fullName>
    </recommendedName>
</protein>
<comment type="caution">
    <text evidence="7">The sequence shown here is derived from an EMBL/GenBank/DDBJ whole genome shotgun (WGS) entry which is preliminary data.</text>
</comment>
<evidence type="ECO:0000256" key="4">
    <source>
        <dbReference type="ARBA" id="ARBA00023136"/>
    </source>
</evidence>
<keyword evidence="3 6" id="KW-1133">Transmembrane helix</keyword>
<feature type="transmembrane region" description="Helical" evidence="6">
    <location>
        <begin position="87"/>
        <end position="111"/>
    </location>
</feature>
<evidence type="ECO:0000256" key="2">
    <source>
        <dbReference type="ARBA" id="ARBA00022692"/>
    </source>
</evidence>
<evidence type="ECO:0000256" key="3">
    <source>
        <dbReference type="ARBA" id="ARBA00022989"/>
    </source>
</evidence>
<accession>A0AA39N4B4</accession>
<sequence>MGSTFTRESMEKANAADGNNSFTHCASTTLNATSSLPSQSTSSSKSTLLSPSTLLAQSSTDSAAASATSTSTSTQKERSSKSLNAGAIAGIVVGSIAGAGAITLFLLWLCWYHRRRYAVIENSETSPHPFPLHPCPTILPPLCSDMEARCS</sequence>
<name>A0AA39N4B4_ARMTA</name>
<evidence type="ECO:0008006" key="9">
    <source>
        <dbReference type="Google" id="ProtNLM"/>
    </source>
</evidence>
<evidence type="ECO:0000256" key="5">
    <source>
        <dbReference type="SAM" id="MobiDB-lite"/>
    </source>
</evidence>
<evidence type="ECO:0000256" key="1">
    <source>
        <dbReference type="ARBA" id="ARBA00004167"/>
    </source>
</evidence>
<dbReference type="RefSeq" id="XP_060329754.1">
    <property type="nucleotide sequence ID" value="XM_060482367.1"/>
</dbReference>
<dbReference type="PANTHER" id="PTHR15549">
    <property type="entry name" value="PAIRED IMMUNOGLOBULIN-LIKE TYPE 2 RECEPTOR"/>
    <property type="match status" value="1"/>
</dbReference>
<dbReference type="GO" id="GO:0016020">
    <property type="term" value="C:membrane"/>
    <property type="evidence" value="ECO:0007669"/>
    <property type="project" value="UniProtKB-SubCell"/>
</dbReference>
<proteinExistence type="predicted"/>
<comment type="subcellular location">
    <subcellularLocation>
        <location evidence="1">Membrane</location>
        <topology evidence="1">Single-pass membrane protein</topology>
    </subcellularLocation>
</comment>
<evidence type="ECO:0000313" key="8">
    <source>
        <dbReference type="Proteomes" id="UP001175211"/>
    </source>
</evidence>
<organism evidence="7 8">
    <name type="scientific">Armillaria tabescens</name>
    <name type="common">Ringless honey mushroom</name>
    <name type="synonym">Agaricus tabescens</name>
    <dbReference type="NCBI Taxonomy" id="1929756"/>
    <lineage>
        <taxon>Eukaryota</taxon>
        <taxon>Fungi</taxon>
        <taxon>Dikarya</taxon>
        <taxon>Basidiomycota</taxon>
        <taxon>Agaricomycotina</taxon>
        <taxon>Agaricomycetes</taxon>
        <taxon>Agaricomycetidae</taxon>
        <taxon>Agaricales</taxon>
        <taxon>Marasmiineae</taxon>
        <taxon>Physalacriaceae</taxon>
        <taxon>Desarmillaria</taxon>
    </lineage>
</organism>
<feature type="compositionally biased region" description="Low complexity" evidence="5">
    <location>
        <begin position="60"/>
        <end position="74"/>
    </location>
</feature>
<keyword evidence="8" id="KW-1185">Reference proteome</keyword>
<keyword evidence="4 6" id="KW-0472">Membrane</keyword>